<name>A0A914HDY2_GLORO</name>
<evidence type="ECO:0000313" key="2">
    <source>
        <dbReference type="Proteomes" id="UP000887572"/>
    </source>
</evidence>
<dbReference type="PANTHER" id="PTHR31697">
    <property type="entry name" value="INTEGRATOR COMPLEX SUBUNIT 5"/>
    <property type="match status" value="1"/>
</dbReference>
<evidence type="ECO:0000313" key="3">
    <source>
        <dbReference type="WBParaSite" id="Gr19_v10_g16467.t1"/>
    </source>
</evidence>
<dbReference type="GO" id="GO:0034472">
    <property type="term" value="P:snRNA 3'-end processing"/>
    <property type="evidence" value="ECO:0007669"/>
    <property type="project" value="TreeGrafter"/>
</dbReference>
<accession>A0A914HDY2</accession>
<dbReference type="WBParaSite" id="Gr19_v10_g16467.t1">
    <property type="protein sequence ID" value="Gr19_v10_g16467.t1"/>
    <property type="gene ID" value="Gr19_v10_g16467"/>
</dbReference>
<dbReference type="PANTHER" id="PTHR31697:SF2">
    <property type="entry name" value="INTEGRATOR COMPLEX SUBUNIT 5"/>
    <property type="match status" value="1"/>
</dbReference>
<evidence type="ECO:0000259" key="1">
    <source>
        <dbReference type="Pfam" id="PF14837"/>
    </source>
</evidence>
<reference evidence="3" key="1">
    <citation type="submission" date="2022-11" db="UniProtKB">
        <authorList>
            <consortium name="WormBaseParasite"/>
        </authorList>
    </citation>
    <scope>IDENTIFICATION</scope>
</reference>
<dbReference type="InterPro" id="IPR029445">
    <property type="entry name" value="INTS5_N"/>
</dbReference>
<feature type="domain" description="Integrator complex subunit 5 N-terminal" evidence="1">
    <location>
        <begin position="46"/>
        <end position="238"/>
    </location>
</feature>
<proteinExistence type="predicted"/>
<dbReference type="InterPro" id="IPR040316">
    <property type="entry name" value="INTS5"/>
</dbReference>
<dbReference type="Pfam" id="PF14837">
    <property type="entry name" value="INTS5_N"/>
    <property type="match status" value="1"/>
</dbReference>
<dbReference type="Proteomes" id="UP000887572">
    <property type="component" value="Unplaced"/>
</dbReference>
<sequence>MMEKSSAFPPTNPRLAQVQACFANFFSIANLGDTNSAYRGKPIWTNYQTDDICQPVMKLLIEVPASRDAVLYFISNLIHENVHLHLSEQERKDASKSVDYSSLQRAVLRLLTNLNTFRVEYSDKKMSFSISLLKMLFELFSELFRKNCQRPFFTHQPPPPALFLSEFQQIQCVSELFALLDSTFASLMQIRPESAVFAFVSAHKSFFANFDWVAIHIAETFPSIVVHLVRVGAEEFCAHCNEMLNPAVRLNAAHVVQLQDEYSTRLRLFTEVFLYMERKRKLELRACFMSIKFLRTGDNWRELLFLIKLSLFSPTVTLPFMDELLPHIIQHPFLADRLHELAANPALSIAVSPTNFLQNFLRKMVENASTEHVFDLAKIVSTFL</sequence>
<dbReference type="GO" id="GO:0032039">
    <property type="term" value="C:integrator complex"/>
    <property type="evidence" value="ECO:0007669"/>
    <property type="project" value="InterPro"/>
</dbReference>
<keyword evidence="2" id="KW-1185">Reference proteome</keyword>
<protein>
    <submittedName>
        <fullName evidence="3">Integrator complex subunit 5 N-terminal domain-containing protein</fullName>
    </submittedName>
</protein>
<organism evidence="2 3">
    <name type="scientific">Globodera rostochiensis</name>
    <name type="common">Golden nematode worm</name>
    <name type="synonym">Heterodera rostochiensis</name>
    <dbReference type="NCBI Taxonomy" id="31243"/>
    <lineage>
        <taxon>Eukaryota</taxon>
        <taxon>Metazoa</taxon>
        <taxon>Ecdysozoa</taxon>
        <taxon>Nematoda</taxon>
        <taxon>Chromadorea</taxon>
        <taxon>Rhabditida</taxon>
        <taxon>Tylenchina</taxon>
        <taxon>Tylenchomorpha</taxon>
        <taxon>Tylenchoidea</taxon>
        <taxon>Heteroderidae</taxon>
        <taxon>Heteroderinae</taxon>
        <taxon>Globodera</taxon>
    </lineage>
</organism>
<dbReference type="AlphaFoldDB" id="A0A914HDY2"/>